<protein>
    <recommendedName>
        <fullName evidence="4">DUF3108 domain-containing protein</fullName>
    </recommendedName>
</protein>
<reference evidence="3" key="1">
    <citation type="journal article" date="2019" name="Int. J. Syst. Evol. Microbiol.">
        <title>The Global Catalogue of Microorganisms (GCM) 10K type strain sequencing project: providing services to taxonomists for standard genome sequencing and annotation.</title>
        <authorList>
            <consortium name="The Broad Institute Genomics Platform"/>
            <consortium name="The Broad Institute Genome Sequencing Center for Infectious Disease"/>
            <person name="Wu L."/>
            <person name="Ma J."/>
        </authorList>
    </citation>
    <scope>NUCLEOTIDE SEQUENCE [LARGE SCALE GENOMIC DNA]</scope>
    <source>
        <strain evidence="3">LMG 29247</strain>
    </source>
</reference>
<evidence type="ECO:0008006" key="4">
    <source>
        <dbReference type="Google" id="ProtNLM"/>
    </source>
</evidence>
<feature type="chain" id="PRO_5047462675" description="DUF3108 domain-containing protein" evidence="1">
    <location>
        <begin position="19"/>
        <end position="258"/>
    </location>
</feature>
<keyword evidence="3" id="KW-1185">Reference proteome</keyword>
<accession>A0ABW4KYF3</accession>
<evidence type="ECO:0000313" key="2">
    <source>
        <dbReference type="EMBL" id="MFD1712182.1"/>
    </source>
</evidence>
<gene>
    <name evidence="2" type="ORF">ACFSF0_16360</name>
</gene>
<dbReference type="Proteomes" id="UP001597304">
    <property type="component" value="Unassembled WGS sequence"/>
</dbReference>
<comment type="caution">
    <text evidence="2">The sequence shown here is derived from an EMBL/GenBank/DDBJ whole genome shotgun (WGS) entry which is preliminary data.</text>
</comment>
<feature type="signal peptide" evidence="1">
    <location>
        <begin position="1"/>
        <end position="18"/>
    </location>
</feature>
<dbReference type="RefSeq" id="WP_147912239.1">
    <property type="nucleotide sequence ID" value="NZ_JBHUEJ010000036.1"/>
</dbReference>
<organism evidence="2 3">
    <name type="scientific">Ottowia flava</name>
    <dbReference type="NCBI Taxonomy" id="2675430"/>
    <lineage>
        <taxon>Bacteria</taxon>
        <taxon>Pseudomonadati</taxon>
        <taxon>Pseudomonadota</taxon>
        <taxon>Betaproteobacteria</taxon>
        <taxon>Burkholderiales</taxon>
        <taxon>Comamonadaceae</taxon>
        <taxon>Ottowia</taxon>
    </lineage>
</organism>
<keyword evidence="1" id="KW-0732">Signal</keyword>
<evidence type="ECO:0000313" key="3">
    <source>
        <dbReference type="Proteomes" id="UP001597304"/>
    </source>
</evidence>
<sequence>MSLHFSSLAKLTLTALCAATLVACGGGDDEKPHVPLSSECVPPTTLATATSNYQVNWANGTAAVRHEVLTINEVTQYEGKTVVRSRAAGRSTYSAPVNVQGDISYDAMEEYYDWNSDNSRSYHGTASSEKYGTDADQPPQYRFVADFSPAMVDKDYTPLVPGQQYDSPINGKALVTENEVTKPIILNGSTRHTYVGQETIAVPAGNLLACKFSRYPGDGTVQHDWVQHGTGMLLRRLNVDAKGVVQLDQQLINTTGFR</sequence>
<dbReference type="EMBL" id="JBHUEJ010000036">
    <property type="protein sequence ID" value="MFD1712182.1"/>
    <property type="molecule type" value="Genomic_DNA"/>
</dbReference>
<proteinExistence type="predicted"/>
<name>A0ABW4KYF3_9BURK</name>
<evidence type="ECO:0000256" key="1">
    <source>
        <dbReference type="SAM" id="SignalP"/>
    </source>
</evidence>